<name>A0A316A7S2_9ACTN</name>
<keyword evidence="7" id="KW-1185">Reference proteome</keyword>
<evidence type="ECO:0000256" key="3">
    <source>
        <dbReference type="ARBA" id="ARBA00020218"/>
    </source>
</evidence>
<dbReference type="Pfam" id="PF00850">
    <property type="entry name" value="Hist_deacetyl"/>
    <property type="match status" value="1"/>
</dbReference>
<comment type="caution">
    <text evidence="6">The sequence shown here is derived from an EMBL/GenBank/DDBJ whole genome shotgun (WGS) entry which is preliminary data.</text>
</comment>
<dbReference type="InterPro" id="IPR023801">
    <property type="entry name" value="His_deacetylse_dom"/>
</dbReference>
<evidence type="ECO:0000256" key="2">
    <source>
        <dbReference type="ARBA" id="ARBA00005947"/>
    </source>
</evidence>
<keyword evidence="4" id="KW-0006">Acetoin catabolism</keyword>
<comment type="pathway">
    <text evidence="1">Ketone degradation; acetoin degradation.</text>
</comment>
<dbReference type="GO" id="GO:0045150">
    <property type="term" value="P:acetoin catabolic process"/>
    <property type="evidence" value="ECO:0007669"/>
    <property type="project" value="UniProtKB-UniPathway"/>
</dbReference>
<dbReference type="AlphaFoldDB" id="A0A316A7S2"/>
<proteinExistence type="inferred from homology"/>
<dbReference type="RefSeq" id="WP_245961765.1">
    <property type="nucleotide sequence ID" value="NZ_QGDQ01000013.1"/>
</dbReference>
<dbReference type="CDD" id="cd09994">
    <property type="entry name" value="HDAC_AcuC_like"/>
    <property type="match status" value="1"/>
</dbReference>
<dbReference type="UniPathway" id="UPA00040"/>
<reference evidence="6 7" key="1">
    <citation type="submission" date="2018-03" db="EMBL/GenBank/DDBJ databases">
        <title>Genomic Encyclopedia of Archaeal and Bacterial Type Strains, Phase II (KMG-II): from individual species to whole genera.</title>
        <authorList>
            <person name="Goeker M."/>
        </authorList>
    </citation>
    <scope>NUCLEOTIDE SEQUENCE [LARGE SCALE GENOMIC DNA]</scope>
    <source>
        <strain evidence="6 7">DSM 44889</strain>
    </source>
</reference>
<sequence length="393" mass="41400">MVDRTLVVWDDALAAHDFGPGHPMAPLRLELTARLARELGLLDAPGVRVAGVRIAPDELISTVHSPAYVAAVRRVSADPRLVDVAHGLGTDDDPVFAGMHETSARVVAASVDCAEAVWSGAAEHAVNVSGGMHHAMPDRASGFCIYNDVAVAINHLLDQGARRVAYVDLDVHHGDGVEAAFWDDPRVMTMSLHESGRTLFPGTGWPEETGGAGAEGSAVNVALPAGTQDAGWLRALHAVVPPLLRAFAPDVLVTQHGADAHAQDPLANLAVSVDAQRSAARSLHDLAHEVCGGRWVATGGGGYDLVDVVPRVWAHLLGIAAHAPVPPATLVPEAWREDVIARGWDPPASMTDGSPAWYSPWEAGADPSDPVDRAVLATRRAVFPNHGLDPWFG</sequence>
<dbReference type="GO" id="GO:0004407">
    <property type="term" value="F:histone deacetylase activity"/>
    <property type="evidence" value="ECO:0007669"/>
    <property type="project" value="TreeGrafter"/>
</dbReference>
<organism evidence="6 7">
    <name type="scientific">Quadrisphaera granulorum</name>
    <dbReference type="NCBI Taxonomy" id="317664"/>
    <lineage>
        <taxon>Bacteria</taxon>
        <taxon>Bacillati</taxon>
        <taxon>Actinomycetota</taxon>
        <taxon>Actinomycetes</taxon>
        <taxon>Kineosporiales</taxon>
        <taxon>Kineosporiaceae</taxon>
        <taxon>Quadrisphaera</taxon>
    </lineage>
</organism>
<dbReference type="InterPro" id="IPR003085">
    <property type="entry name" value="AcuC"/>
</dbReference>
<dbReference type="EMBL" id="QGDQ01000013">
    <property type="protein sequence ID" value="PWJ53268.1"/>
    <property type="molecule type" value="Genomic_DNA"/>
</dbReference>
<dbReference type="InterPro" id="IPR023696">
    <property type="entry name" value="Ureohydrolase_dom_sf"/>
</dbReference>
<evidence type="ECO:0000256" key="4">
    <source>
        <dbReference type="ARBA" id="ARBA00022627"/>
    </source>
</evidence>
<dbReference type="Proteomes" id="UP000245469">
    <property type="component" value="Unassembled WGS sequence"/>
</dbReference>
<dbReference type="PANTHER" id="PTHR10625">
    <property type="entry name" value="HISTONE DEACETYLASE HDAC1-RELATED"/>
    <property type="match status" value="1"/>
</dbReference>
<dbReference type="Gene3D" id="3.40.800.20">
    <property type="entry name" value="Histone deacetylase domain"/>
    <property type="match status" value="1"/>
</dbReference>
<evidence type="ECO:0000259" key="5">
    <source>
        <dbReference type="Pfam" id="PF00850"/>
    </source>
</evidence>
<dbReference type="SUPFAM" id="SSF52768">
    <property type="entry name" value="Arginase/deacetylase"/>
    <property type="match status" value="1"/>
</dbReference>
<evidence type="ECO:0000313" key="6">
    <source>
        <dbReference type="EMBL" id="PWJ53268.1"/>
    </source>
</evidence>
<protein>
    <recommendedName>
        <fullName evidence="3">Acetoin utilization protein AcuC</fullName>
    </recommendedName>
</protein>
<dbReference type="InterPro" id="IPR037138">
    <property type="entry name" value="His_deacetylse_dom_sf"/>
</dbReference>
<dbReference type="PRINTS" id="PR01270">
    <property type="entry name" value="HDASUPER"/>
</dbReference>
<gene>
    <name evidence="6" type="ORF">BXY45_11326</name>
</gene>
<feature type="domain" description="Histone deacetylase" evidence="5">
    <location>
        <begin position="22"/>
        <end position="317"/>
    </location>
</feature>
<evidence type="ECO:0000256" key="1">
    <source>
        <dbReference type="ARBA" id="ARBA00005101"/>
    </source>
</evidence>
<dbReference type="GO" id="GO:0040029">
    <property type="term" value="P:epigenetic regulation of gene expression"/>
    <property type="evidence" value="ECO:0007669"/>
    <property type="project" value="TreeGrafter"/>
</dbReference>
<dbReference type="InterPro" id="IPR000286">
    <property type="entry name" value="HDACs"/>
</dbReference>
<dbReference type="PANTHER" id="PTHR10625:SF10">
    <property type="entry name" value="HISTONE DEACETYLASE HDAC1"/>
    <property type="match status" value="1"/>
</dbReference>
<comment type="similarity">
    <text evidence="2">Belongs to the histone deacetylase family.</text>
</comment>
<accession>A0A316A7S2</accession>
<evidence type="ECO:0000313" key="7">
    <source>
        <dbReference type="Proteomes" id="UP000245469"/>
    </source>
</evidence>
<dbReference type="PRINTS" id="PR01272">
    <property type="entry name" value="ACUCPROTEIN"/>
</dbReference>